<feature type="transmembrane region" description="Helical" evidence="9">
    <location>
        <begin position="12"/>
        <end position="42"/>
    </location>
</feature>
<evidence type="ECO:0000256" key="7">
    <source>
        <dbReference type="ARBA" id="ARBA00023012"/>
    </source>
</evidence>
<dbReference type="InterPro" id="IPR004358">
    <property type="entry name" value="Sig_transdc_His_kin-like_C"/>
</dbReference>
<keyword evidence="12" id="KW-1185">Reference proteome</keyword>
<organism evidence="11 12">
    <name type="scientific">Erysipelothrix piscisicarius</name>
    <dbReference type="NCBI Taxonomy" id="2485784"/>
    <lineage>
        <taxon>Bacteria</taxon>
        <taxon>Bacillati</taxon>
        <taxon>Bacillota</taxon>
        <taxon>Erysipelotrichia</taxon>
        <taxon>Erysipelotrichales</taxon>
        <taxon>Erysipelotrichaceae</taxon>
        <taxon>Erysipelothrix</taxon>
    </lineage>
</organism>
<dbReference type="InterPro" id="IPR036097">
    <property type="entry name" value="HisK_dim/P_sf"/>
</dbReference>
<dbReference type="EC" id="2.7.13.3" evidence="3"/>
<evidence type="ECO:0000256" key="3">
    <source>
        <dbReference type="ARBA" id="ARBA00012438"/>
    </source>
</evidence>
<protein>
    <recommendedName>
        <fullName evidence="3">histidine kinase</fullName>
        <ecNumber evidence="3">2.7.13.3</ecNumber>
    </recommendedName>
</protein>
<gene>
    <name evidence="11" type="ORF">EEI45_05265</name>
</gene>
<dbReference type="InterPro" id="IPR003661">
    <property type="entry name" value="HisK_dim/P_dom"/>
</dbReference>
<comment type="subcellular location">
    <subcellularLocation>
        <location evidence="2">Membrane</location>
    </subcellularLocation>
</comment>
<dbReference type="InterPro" id="IPR005467">
    <property type="entry name" value="His_kinase_dom"/>
</dbReference>
<keyword evidence="5" id="KW-0808">Transferase</keyword>
<keyword evidence="7" id="KW-0902">Two-component regulatory system</keyword>
<dbReference type="Pfam" id="PF00512">
    <property type="entry name" value="HisKA"/>
    <property type="match status" value="1"/>
</dbReference>
<dbReference type="Gene3D" id="1.10.287.130">
    <property type="match status" value="1"/>
</dbReference>
<dbReference type="PRINTS" id="PR00344">
    <property type="entry name" value="BCTRLSENSOR"/>
</dbReference>
<dbReference type="SMART" id="SM00388">
    <property type="entry name" value="HisKA"/>
    <property type="match status" value="1"/>
</dbReference>
<dbReference type="Gene3D" id="3.30.450.20">
    <property type="entry name" value="PAS domain"/>
    <property type="match status" value="1"/>
</dbReference>
<name>A0A3Q8S2S8_9FIRM</name>
<dbReference type="GO" id="GO:0004721">
    <property type="term" value="F:phosphoprotein phosphatase activity"/>
    <property type="evidence" value="ECO:0007669"/>
    <property type="project" value="TreeGrafter"/>
</dbReference>
<proteinExistence type="predicted"/>
<keyword evidence="4" id="KW-0597">Phosphoprotein</keyword>
<dbReference type="InterPro" id="IPR003594">
    <property type="entry name" value="HATPase_dom"/>
</dbReference>
<comment type="catalytic activity">
    <reaction evidence="1">
        <text>ATP + protein L-histidine = ADP + protein N-phospho-L-histidine.</text>
        <dbReference type="EC" id="2.7.13.3"/>
    </reaction>
</comment>
<sequence>MLRKENKIQLLVLVLLSVIALWSRTVVSILFLSLGMALLFILDTLNTKNKVETIKEDVEMVKKEATVQADYAFDRTVQLINAIPSPLVYIDQRGDFEVSNQYFDQLIHVDAKSVYDVKIDSPIRQTLLDAFLNEKQFVRQVSYQDVEFQVLSIPFLTEKRRYNGCMLIFQDVTRILEGEKMQKRFIADASHELRTPIASIKGMVEILNRPGFNDVETLQEFLKQIEKENNRLDHIVEDLLLQSRLKSNTVYLEKTVFNLKQFFDGLIYERRQELHQANIKVVLNCPSNITVYADQFRLSQVFLNLFNNAINYAENGRIKIQCDTDDEHVHINFSDNGKGMEPDLIPHIFERFYRGEKDRSRENGGSGLGLAISKSIVEAHGGTINVSSTIDKGTTFTIKLTQN</sequence>
<dbReference type="AlphaFoldDB" id="A0A3Q8S2S8"/>
<keyword evidence="6 11" id="KW-0418">Kinase</keyword>
<dbReference type="GO" id="GO:0016036">
    <property type="term" value="P:cellular response to phosphate starvation"/>
    <property type="evidence" value="ECO:0007669"/>
    <property type="project" value="TreeGrafter"/>
</dbReference>
<reference evidence="11 12" key="1">
    <citation type="journal article" date="2020" name="Int. J. Syst. Evol. Microbiol.">
        <title>Description of Erysipelothrix piscisicarius sp. nov., an emergent fish pathogen, and assessment of virulence using a tiger barb (Puntigrus tetrazona) infection model.</title>
        <authorList>
            <person name="Pomaranski E.K."/>
            <person name="Griffin M.J."/>
            <person name="Camus A.C."/>
            <person name="Armwood A.R."/>
            <person name="Shelley J."/>
            <person name="Waldbieser G.C."/>
            <person name="LaFrentz B.R."/>
            <person name="Garcia J.C."/>
            <person name="Yanong R."/>
            <person name="Soto E."/>
        </authorList>
    </citation>
    <scope>NUCLEOTIDE SEQUENCE [LARGE SCALE GENOMIC DNA]</scope>
    <source>
        <strain evidence="11 12">15TAL0474</strain>
    </source>
</reference>
<dbReference type="CDD" id="cd00075">
    <property type="entry name" value="HATPase"/>
    <property type="match status" value="1"/>
</dbReference>
<keyword evidence="9" id="KW-0812">Transmembrane</keyword>
<dbReference type="PANTHER" id="PTHR45453">
    <property type="entry name" value="PHOSPHATE REGULON SENSOR PROTEIN PHOR"/>
    <property type="match status" value="1"/>
</dbReference>
<dbReference type="GO" id="GO:0005886">
    <property type="term" value="C:plasma membrane"/>
    <property type="evidence" value="ECO:0007669"/>
    <property type="project" value="TreeGrafter"/>
</dbReference>
<dbReference type="PANTHER" id="PTHR45453:SF1">
    <property type="entry name" value="PHOSPHATE REGULON SENSOR PROTEIN PHOR"/>
    <property type="match status" value="1"/>
</dbReference>
<evidence type="ECO:0000313" key="11">
    <source>
        <dbReference type="EMBL" id="AZK44235.1"/>
    </source>
</evidence>
<dbReference type="KEGG" id="eri:EEI45_05265"/>
<keyword evidence="9" id="KW-1133">Transmembrane helix</keyword>
<dbReference type="EMBL" id="CP034234">
    <property type="protein sequence ID" value="AZK44235.1"/>
    <property type="molecule type" value="Genomic_DNA"/>
</dbReference>
<dbReference type="InterPro" id="IPR036890">
    <property type="entry name" value="HATPase_C_sf"/>
</dbReference>
<dbReference type="Gene3D" id="3.30.565.10">
    <property type="entry name" value="Histidine kinase-like ATPase, C-terminal domain"/>
    <property type="match status" value="1"/>
</dbReference>
<dbReference type="FunFam" id="1.10.287.130:FF:000001">
    <property type="entry name" value="Two-component sensor histidine kinase"/>
    <property type="match status" value="1"/>
</dbReference>
<dbReference type="PROSITE" id="PS50109">
    <property type="entry name" value="HIS_KIN"/>
    <property type="match status" value="1"/>
</dbReference>
<evidence type="ECO:0000259" key="10">
    <source>
        <dbReference type="PROSITE" id="PS50109"/>
    </source>
</evidence>
<evidence type="ECO:0000256" key="1">
    <source>
        <dbReference type="ARBA" id="ARBA00000085"/>
    </source>
</evidence>
<evidence type="ECO:0000256" key="6">
    <source>
        <dbReference type="ARBA" id="ARBA00022777"/>
    </source>
</evidence>
<evidence type="ECO:0000256" key="2">
    <source>
        <dbReference type="ARBA" id="ARBA00004370"/>
    </source>
</evidence>
<keyword evidence="8 9" id="KW-0472">Membrane</keyword>
<accession>A0A3Q8S2S8</accession>
<dbReference type="FunFam" id="3.30.565.10:FF:000006">
    <property type="entry name" value="Sensor histidine kinase WalK"/>
    <property type="match status" value="1"/>
</dbReference>
<dbReference type="GO" id="GO:0000155">
    <property type="term" value="F:phosphorelay sensor kinase activity"/>
    <property type="evidence" value="ECO:0007669"/>
    <property type="project" value="InterPro"/>
</dbReference>
<dbReference type="Pfam" id="PF02518">
    <property type="entry name" value="HATPase_c"/>
    <property type="match status" value="1"/>
</dbReference>
<dbReference type="InterPro" id="IPR050351">
    <property type="entry name" value="BphY/WalK/GraS-like"/>
</dbReference>
<dbReference type="Proteomes" id="UP000278804">
    <property type="component" value="Chromosome"/>
</dbReference>
<evidence type="ECO:0000256" key="9">
    <source>
        <dbReference type="SAM" id="Phobius"/>
    </source>
</evidence>
<feature type="domain" description="Histidine kinase" evidence="10">
    <location>
        <begin position="188"/>
        <end position="403"/>
    </location>
</feature>
<evidence type="ECO:0000256" key="4">
    <source>
        <dbReference type="ARBA" id="ARBA00022553"/>
    </source>
</evidence>
<evidence type="ECO:0000256" key="5">
    <source>
        <dbReference type="ARBA" id="ARBA00022679"/>
    </source>
</evidence>
<evidence type="ECO:0000313" key="12">
    <source>
        <dbReference type="Proteomes" id="UP000278804"/>
    </source>
</evidence>
<evidence type="ECO:0000256" key="8">
    <source>
        <dbReference type="ARBA" id="ARBA00023136"/>
    </source>
</evidence>
<dbReference type="SUPFAM" id="SSF47384">
    <property type="entry name" value="Homodimeric domain of signal transducing histidine kinase"/>
    <property type="match status" value="1"/>
</dbReference>
<dbReference type="SUPFAM" id="SSF55874">
    <property type="entry name" value="ATPase domain of HSP90 chaperone/DNA topoisomerase II/histidine kinase"/>
    <property type="match status" value="1"/>
</dbReference>
<dbReference type="SMART" id="SM00387">
    <property type="entry name" value="HATPase_c"/>
    <property type="match status" value="1"/>
</dbReference>
<dbReference type="RefSeq" id="WP_125164411.1">
    <property type="nucleotide sequence ID" value="NZ_CP034234.1"/>
</dbReference>
<dbReference type="CDD" id="cd00082">
    <property type="entry name" value="HisKA"/>
    <property type="match status" value="1"/>
</dbReference>